<comment type="caution">
    <text evidence="1">The sequence shown here is derived from an EMBL/GenBank/DDBJ whole genome shotgun (WGS) entry which is preliminary data.</text>
</comment>
<gene>
    <name evidence="1" type="ORF">O6H91_20G046700</name>
</gene>
<dbReference type="EMBL" id="CM055111">
    <property type="protein sequence ID" value="KAJ7519622.1"/>
    <property type="molecule type" value="Genomic_DNA"/>
</dbReference>
<keyword evidence="2" id="KW-1185">Reference proteome</keyword>
<name>A0ACC2APZ3_DIPCM</name>
<reference evidence="2" key="1">
    <citation type="journal article" date="2024" name="Proc. Natl. Acad. Sci. U.S.A.">
        <title>Extraordinary preservation of gene collinearity over three hundred million years revealed in homosporous lycophytes.</title>
        <authorList>
            <person name="Li C."/>
            <person name="Wickell D."/>
            <person name="Kuo L.Y."/>
            <person name="Chen X."/>
            <person name="Nie B."/>
            <person name="Liao X."/>
            <person name="Peng D."/>
            <person name="Ji J."/>
            <person name="Jenkins J."/>
            <person name="Williams M."/>
            <person name="Shu S."/>
            <person name="Plott C."/>
            <person name="Barry K."/>
            <person name="Rajasekar S."/>
            <person name="Grimwood J."/>
            <person name="Han X."/>
            <person name="Sun S."/>
            <person name="Hou Z."/>
            <person name="He W."/>
            <person name="Dai G."/>
            <person name="Sun C."/>
            <person name="Schmutz J."/>
            <person name="Leebens-Mack J.H."/>
            <person name="Li F.W."/>
            <person name="Wang L."/>
        </authorList>
    </citation>
    <scope>NUCLEOTIDE SEQUENCE [LARGE SCALE GENOMIC DNA]</scope>
    <source>
        <strain evidence="2">cv. PW_Plant_1</strain>
    </source>
</reference>
<evidence type="ECO:0000313" key="1">
    <source>
        <dbReference type="EMBL" id="KAJ7519622.1"/>
    </source>
</evidence>
<protein>
    <submittedName>
        <fullName evidence="1">Uncharacterized protein</fullName>
    </submittedName>
</protein>
<evidence type="ECO:0000313" key="2">
    <source>
        <dbReference type="Proteomes" id="UP001162992"/>
    </source>
</evidence>
<accession>A0ACC2APZ3</accession>
<sequence length="373" mass="42854">MGFTEEELQQLQMENLQIDKAFVVPLEHRPKQQQQPPADDIPIIDLAPIARNDAIGLAKVVDEMGRAAEQWGFFQIVNHGVPLSLLDELETVATKFFHLPVHEKRRMQRSLQNPLGYYDGELTQNVRDWKEVFDFASGGKLELPAYSEPDRDEVDIYENKWPANPPEFRTVCEKWGAAVNLLAHQLLELLSQSLGLPADCLTTHFQNHMSFMRLNYYPKCPNPDLVLGVSRHKDVGALTVLVQDDVGGLEVRRKDGEWIRVTPHRDAFVINVGDLFQGLRSELLVIDEVWSNDKYHSVEHRVVVNAQKDRLSFPLFFNPYHNTNIAPMPELIDGQHPPKYRSFNYGKYFKKKGDGNYKDIGKDLQISDYAIEY</sequence>
<dbReference type="Proteomes" id="UP001162992">
    <property type="component" value="Chromosome 20"/>
</dbReference>
<proteinExistence type="predicted"/>
<organism evidence="1 2">
    <name type="scientific">Diphasiastrum complanatum</name>
    <name type="common">Issler's clubmoss</name>
    <name type="synonym">Lycopodium complanatum</name>
    <dbReference type="NCBI Taxonomy" id="34168"/>
    <lineage>
        <taxon>Eukaryota</taxon>
        <taxon>Viridiplantae</taxon>
        <taxon>Streptophyta</taxon>
        <taxon>Embryophyta</taxon>
        <taxon>Tracheophyta</taxon>
        <taxon>Lycopodiopsida</taxon>
        <taxon>Lycopodiales</taxon>
        <taxon>Lycopodiaceae</taxon>
        <taxon>Lycopodioideae</taxon>
        <taxon>Diphasiastrum</taxon>
    </lineage>
</organism>